<dbReference type="GO" id="GO:0071897">
    <property type="term" value="P:DNA biosynthetic process"/>
    <property type="evidence" value="ECO:0007669"/>
    <property type="project" value="UniProtKB-ARBA"/>
</dbReference>
<accession>A0A232EEI1</accession>
<dbReference type="InterPro" id="IPR043128">
    <property type="entry name" value="Rev_trsase/Diguanyl_cyclase"/>
</dbReference>
<name>A0A232EEI1_9HYME</name>
<dbReference type="Pfam" id="PF23055">
    <property type="entry name" value="DUF7041"/>
    <property type="match status" value="1"/>
</dbReference>
<dbReference type="InterPro" id="IPR055469">
    <property type="entry name" value="DUF7041"/>
</dbReference>
<dbReference type="PANTHER" id="PTHR37984:SF5">
    <property type="entry name" value="PROTEIN NYNRIN-LIKE"/>
    <property type="match status" value="1"/>
</dbReference>
<protein>
    <submittedName>
        <fullName evidence="5">Uncharacterized protein</fullName>
    </submittedName>
</protein>
<feature type="coiled-coil region" evidence="1">
    <location>
        <begin position="510"/>
        <end position="537"/>
    </location>
</feature>
<feature type="compositionally biased region" description="Basic residues" evidence="2">
    <location>
        <begin position="222"/>
        <end position="232"/>
    </location>
</feature>
<dbReference type="Pfam" id="PF00078">
    <property type="entry name" value="RVT_1"/>
    <property type="match status" value="1"/>
</dbReference>
<sequence>MSAKCSLNTFWRSQPVLWFLQREALFSTHNVMDDTAQYHLAIGAIDPATLEDLQNVIANLPSTTTDKYKTLKEAIIKRTTESPDSKLLKLLTNLELGDSKPSQLWRKMKSMAGDKILDPALKVMWLALLPKPAQTYLSVFKIDEMEDLLEAADKLITHNMQVSSVSTTENPSNNSSGYCTPVCPVSSVQQQLAALQPAVTQLIAITKSSIERAPQAENSQRGRGRACSKSRQRTAAGKTPAENRLFIEDPSTSISFLVDTGSVVSLIPKTHVNRSLEKQLLMLHAANQTRISTYGKEQLEVIIVDIKEQRIIDAKTLLSMPSALDATAVRTVSTIEAIQQPDGPLAKRYQALMKEFEDVFGDITPACILSMPVKHVINTTGPPVAERPGSGKWASPLYMVPKKKGWRAAGDYRGLNAITIPDRYPLPIILQSSPGNVFSTVDLENAFYQIPIDEDNIEKTVVTTPFGLFEFLGTSLGLKNATQTMQQAMDLVLRKLPFAKFYVDDIFIASKDHEEHLQHLRQLLEALRQAKLKVSKESFQPPSAKVEAIKSYPLPNTATELRRFLGIHNYYRRCLPHAARNQAPLHDLLKGLSKKAKLKCTP</sequence>
<dbReference type="CDD" id="cd01647">
    <property type="entry name" value="RT_LTR"/>
    <property type="match status" value="1"/>
</dbReference>
<dbReference type="STRING" id="543379.A0A232EEI1"/>
<dbReference type="PANTHER" id="PTHR37984">
    <property type="entry name" value="PROTEIN CBG26694"/>
    <property type="match status" value="1"/>
</dbReference>
<evidence type="ECO:0000313" key="5">
    <source>
        <dbReference type="EMBL" id="OXU16722.1"/>
    </source>
</evidence>
<dbReference type="Gene3D" id="3.30.70.270">
    <property type="match status" value="2"/>
</dbReference>
<dbReference type="InterPro" id="IPR000477">
    <property type="entry name" value="RT_dom"/>
</dbReference>
<feature type="region of interest" description="Disordered" evidence="2">
    <location>
        <begin position="213"/>
        <end position="241"/>
    </location>
</feature>
<dbReference type="Gene3D" id="3.10.10.10">
    <property type="entry name" value="HIV Type 1 Reverse Transcriptase, subunit A, domain 1"/>
    <property type="match status" value="1"/>
</dbReference>
<comment type="caution">
    <text evidence="5">The sequence shown here is derived from an EMBL/GenBank/DDBJ whole genome shotgun (WGS) entry which is preliminary data.</text>
</comment>
<evidence type="ECO:0000259" key="4">
    <source>
        <dbReference type="Pfam" id="PF23055"/>
    </source>
</evidence>
<dbReference type="InterPro" id="IPR050951">
    <property type="entry name" value="Retrovirus_Pol_polyprotein"/>
</dbReference>
<dbReference type="SUPFAM" id="SSF56672">
    <property type="entry name" value="DNA/RNA polymerases"/>
    <property type="match status" value="1"/>
</dbReference>
<keyword evidence="1" id="KW-0175">Coiled coil</keyword>
<gene>
    <name evidence="5" type="ORF">TSAR_004976</name>
</gene>
<proteinExistence type="predicted"/>
<organism evidence="5 6">
    <name type="scientific">Trichomalopsis sarcophagae</name>
    <dbReference type="NCBI Taxonomy" id="543379"/>
    <lineage>
        <taxon>Eukaryota</taxon>
        <taxon>Metazoa</taxon>
        <taxon>Ecdysozoa</taxon>
        <taxon>Arthropoda</taxon>
        <taxon>Hexapoda</taxon>
        <taxon>Insecta</taxon>
        <taxon>Pterygota</taxon>
        <taxon>Neoptera</taxon>
        <taxon>Endopterygota</taxon>
        <taxon>Hymenoptera</taxon>
        <taxon>Apocrita</taxon>
        <taxon>Proctotrupomorpha</taxon>
        <taxon>Chalcidoidea</taxon>
        <taxon>Pteromalidae</taxon>
        <taxon>Pteromalinae</taxon>
        <taxon>Trichomalopsis</taxon>
    </lineage>
</organism>
<dbReference type="AlphaFoldDB" id="A0A232EEI1"/>
<dbReference type="InterPro" id="IPR043502">
    <property type="entry name" value="DNA/RNA_pol_sf"/>
</dbReference>
<feature type="domain" description="DUF7041" evidence="4">
    <location>
        <begin position="8"/>
        <end position="92"/>
    </location>
</feature>
<evidence type="ECO:0000259" key="3">
    <source>
        <dbReference type="Pfam" id="PF00078"/>
    </source>
</evidence>
<keyword evidence="6" id="KW-1185">Reference proteome</keyword>
<reference evidence="5 6" key="1">
    <citation type="journal article" date="2017" name="Curr. Biol.">
        <title>The Evolution of Venom by Co-option of Single-Copy Genes.</title>
        <authorList>
            <person name="Martinson E.O."/>
            <person name="Mrinalini"/>
            <person name="Kelkar Y.D."/>
            <person name="Chang C.H."/>
            <person name="Werren J.H."/>
        </authorList>
    </citation>
    <scope>NUCLEOTIDE SEQUENCE [LARGE SCALE GENOMIC DNA]</scope>
    <source>
        <strain evidence="5 6">Alberta</strain>
        <tissue evidence="5">Whole body</tissue>
    </source>
</reference>
<evidence type="ECO:0000256" key="2">
    <source>
        <dbReference type="SAM" id="MobiDB-lite"/>
    </source>
</evidence>
<feature type="domain" description="Reverse transcriptase" evidence="3">
    <location>
        <begin position="400"/>
        <end position="537"/>
    </location>
</feature>
<evidence type="ECO:0000313" key="6">
    <source>
        <dbReference type="Proteomes" id="UP000215335"/>
    </source>
</evidence>
<dbReference type="Proteomes" id="UP000215335">
    <property type="component" value="Unassembled WGS sequence"/>
</dbReference>
<dbReference type="EMBL" id="NNAY01005371">
    <property type="protein sequence ID" value="OXU16722.1"/>
    <property type="molecule type" value="Genomic_DNA"/>
</dbReference>
<dbReference type="OrthoDB" id="8033893at2759"/>
<evidence type="ECO:0000256" key="1">
    <source>
        <dbReference type="SAM" id="Coils"/>
    </source>
</evidence>